<feature type="domain" description="Metallo-beta-lactamase" evidence="1">
    <location>
        <begin position="72"/>
        <end position="261"/>
    </location>
</feature>
<dbReference type="Proteomes" id="UP000767291">
    <property type="component" value="Unassembled WGS sequence"/>
</dbReference>
<evidence type="ECO:0000313" key="3">
    <source>
        <dbReference type="Proteomes" id="UP000767291"/>
    </source>
</evidence>
<proteinExistence type="predicted"/>
<name>A0ABS4E848_9FIRM</name>
<dbReference type="PROSITE" id="PS51257">
    <property type="entry name" value="PROKAR_LIPOPROTEIN"/>
    <property type="match status" value="1"/>
</dbReference>
<organism evidence="2 3">
    <name type="scientific">Metaclostridioides mangenotii</name>
    <dbReference type="NCBI Taxonomy" id="1540"/>
    <lineage>
        <taxon>Bacteria</taxon>
        <taxon>Bacillati</taxon>
        <taxon>Bacillota</taxon>
        <taxon>Clostridia</taxon>
        <taxon>Peptostreptococcales</taxon>
        <taxon>Peptostreptococcaceae</taxon>
        <taxon>Metaclostridioides</taxon>
    </lineage>
</organism>
<keyword evidence="2" id="KW-0378">Hydrolase</keyword>
<dbReference type="InterPro" id="IPR035681">
    <property type="entry name" value="ComA-like_MBL"/>
</dbReference>
<evidence type="ECO:0000259" key="1">
    <source>
        <dbReference type="SMART" id="SM00849"/>
    </source>
</evidence>
<dbReference type="EMBL" id="JAGGJX010000001">
    <property type="protein sequence ID" value="MBP1854098.1"/>
    <property type="molecule type" value="Genomic_DNA"/>
</dbReference>
<dbReference type="SUPFAM" id="SSF56281">
    <property type="entry name" value="Metallo-hydrolase/oxidoreductase"/>
    <property type="match status" value="1"/>
</dbReference>
<dbReference type="InterPro" id="IPR001279">
    <property type="entry name" value="Metallo-B-lactamas"/>
</dbReference>
<gene>
    <name evidence="2" type="ORF">J2Z43_000488</name>
</gene>
<keyword evidence="3" id="KW-1185">Reference proteome</keyword>
<dbReference type="Pfam" id="PF00753">
    <property type="entry name" value="Lactamase_B"/>
    <property type="match status" value="1"/>
</dbReference>
<dbReference type="CDD" id="cd07731">
    <property type="entry name" value="ComA-like_MBL-fold"/>
    <property type="match status" value="1"/>
</dbReference>
<protein>
    <submittedName>
        <fullName evidence="2">Beta-lactamase superfamily II metal-dependent hydrolase</fullName>
    </submittedName>
</protein>
<dbReference type="InterPro" id="IPR036866">
    <property type="entry name" value="RibonucZ/Hydroxyglut_hydro"/>
</dbReference>
<dbReference type="InterPro" id="IPR052159">
    <property type="entry name" value="Competence_DNA_uptake"/>
</dbReference>
<accession>A0ABS4E848</accession>
<dbReference type="Gene3D" id="3.60.15.10">
    <property type="entry name" value="Ribonuclease Z/Hydroxyacylglutathione hydrolase-like"/>
    <property type="match status" value="1"/>
</dbReference>
<dbReference type="PANTHER" id="PTHR30619">
    <property type="entry name" value="DNA INTERNALIZATION/COMPETENCE PROTEIN COMEC/REC2"/>
    <property type="match status" value="1"/>
</dbReference>
<dbReference type="PANTHER" id="PTHR30619:SF1">
    <property type="entry name" value="RECOMBINATION PROTEIN 2"/>
    <property type="match status" value="1"/>
</dbReference>
<reference evidence="2 3" key="1">
    <citation type="submission" date="2021-03" db="EMBL/GenBank/DDBJ databases">
        <title>Genomic Encyclopedia of Type Strains, Phase IV (KMG-IV): sequencing the most valuable type-strain genomes for metagenomic binning, comparative biology and taxonomic classification.</title>
        <authorList>
            <person name="Goeker M."/>
        </authorList>
    </citation>
    <scope>NUCLEOTIDE SEQUENCE [LARGE SCALE GENOMIC DNA]</scope>
    <source>
        <strain evidence="2 3">DSM 1289</strain>
    </source>
</reference>
<evidence type="ECO:0000313" key="2">
    <source>
        <dbReference type="EMBL" id="MBP1854098.1"/>
    </source>
</evidence>
<sequence length="319" mass="35092">MKHSYKTSIRKNTIKIKSLMILIVFMVSIFLTACDQLDIVNEVISDSSSEQSTETIKTSGENVKIHFIDTGNSDAILIEDNGVFTLIDGGDNDDEDLMVDYLNKSGVKSIKYLISTHAHADHLGGLDAVVKNFEIENVLVSNGSASTKSYRDFINAMADKGLSPGVPLENNKFYLNNSYFEVLNTNGGGTTNEQSLVLVYTNGNDKAIFTGDIEKGTEKEILGKLDKVDLLKVAHHGSRSSSTQEFLDKVNPEYAAILAEKDNSYGHPHKETMNRFKKMGIKIHRSDECGDIIFESTGDGLISECKVEGSYIDGRSKAN</sequence>
<dbReference type="GO" id="GO:0016787">
    <property type="term" value="F:hydrolase activity"/>
    <property type="evidence" value="ECO:0007669"/>
    <property type="project" value="UniProtKB-KW"/>
</dbReference>
<comment type="caution">
    <text evidence="2">The sequence shown here is derived from an EMBL/GenBank/DDBJ whole genome shotgun (WGS) entry which is preliminary data.</text>
</comment>
<dbReference type="RefSeq" id="WP_234925938.1">
    <property type="nucleotide sequence ID" value="NZ_BAAACS010000017.1"/>
</dbReference>
<dbReference type="SMART" id="SM00849">
    <property type="entry name" value="Lactamase_B"/>
    <property type="match status" value="1"/>
</dbReference>